<sequence length="301" mass="33428">MEELIGTTDCSVTRVDRLTGILYSAIRVGPNRMSAESACSPMKIFPNWDLSPNTPAISILVYRESDTLDHATTEAGPDYGGQDTQLNLGSLESWSGYRLDLGQGPPSHSTPPPKPFSHPYKKKIPHTHGARSALFPSNQTSAWIFPFSFRPNLRHVSDRWFFAGFLDAQTPSSPPSFLSTDLLSSGTKAIKIVSFLNSIKVVYLYSHEKGGVVREQGKIRVVWNLWREFVLETPGLTSSHSSASYSQNYPFSPLFSNRILDVLSSSWLAGLQYFLSQYLLGPCTNRDGWSKGRSISSAKDR</sequence>
<protein>
    <submittedName>
        <fullName evidence="1">Uncharacterized protein</fullName>
    </submittedName>
</protein>
<dbReference type="Proteomes" id="UP001153148">
    <property type="component" value="Unassembled WGS sequence"/>
</dbReference>
<reference evidence="1" key="1">
    <citation type="submission" date="2021-03" db="EMBL/GenBank/DDBJ databases">
        <authorList>
            <person name="Tran Van P."/>
        </authorList>
    </citation>
    <scope>NUCLEOTIDE SEQUENCE</scope>
</reference>
<evidence type="ECO:0000313" key="1">
    <source>
        <dbReference type="EMBL" id="CAG2058605.1"/>
    </source>
</evidence>
<keyword evidence="2" id="KW-1185">Reference proteome</keyword>
<proteinExistence type="predicted"/>
<organism evidence="1 2">
    <name type="scientific">Timema podura</name>
    <name type="common">Walking stick</name>
    <dbReference type="NCBI Taxonomy" id="61482"/>
    <lineage>
        <taxon>Eukaryota</taxon>
        <taxon>Metazoa</taxon>
        <taxon>Ecdysozoa</taxon>
        <taxon>Arthropoda</taxon>
        <taxon>Hexapoda</taxon>
        <taxon>Insecta</taxon>
        <taxon>Pterygota</taxon>
        <taxon>Neoptera</taxon>
        <taxon>Polyneoptera</taxon>
        <taxon>Phasmatodea</taxon>
        <taxon>Timematodea</taxon>
        <taxon>Timematoidea</taxon>
        <taxon>Timematidae</taxon>
        <taxon>Timema</taxon>
    </lineage>
</organism>
<evidence type="ECO:0000313" key="2">
    <source>
        <dbReference type="Proteomes" id="UP001153148"/>
    </source>
</evidence>
<gene>
    <name evidence="1" type="ORF">TPAB3V08_LOCUS5574</name>
</gene>
<name>A0ABN7NUR9_TIMPD</name>
<dbReference type="EMBL" id="CAJPIN010007627">
    <property type="protein sequence ID" value="CAG2058605.1"/>
    <property type="molecule type" value="Genomic_DNA"/>
</dbReference>
<accession>A0ABN7NUR9</accession>
<comment type="caution">
    <text evidence="1">The sequence shown here is derived from an EMBL/GenBank/DDBJ whole genome shotgun (WGS) entry which is preliminary data.</text>
</comment>